<dbReference type="InterPro" id="IPR036554">
    <property type="entry name" value="GHMP_kinase_C_sf"/>
</dbReference>
<name>A0A9N8HAZ6_9STRA</name>
<protein>
    <recommendedName>
        <fullName evidence="11">Mevalonate kinase</fullName>
        <shortName evidence="11">MK</shortName>
        <ecNumber evidence="11">2.7.1.36</ecNumber>
    </recommendedName>
</protein>
<keyword evidence="11" id="KW-0752">Steroid biosynthesis</keyword>
<evidence type="ECO:0000256" key="8">
    <source>
        <dbReference type="ARBA" id="ARBA00022842"/>
    </source>
</evidence>
<comment type="catalytic activity">
    <reaction evidence="11">
        <text>(R)-mevalonate + ATP = (R)-5-phosphomevalonate + ADP + H(+)</text>
        <dbReference type="Rhea" id="RHEA:17065"/>
        <dbReference type="ChEBI" id="CHEBI:15378"/>
        <dbReference type="ChEBI" id="CHEBI:30616"/>
        <dbReference type="ChEBI" id="CHEBI:36464"/>
        <dbReference type="ChEBI" id="CHEBI:58146"/>
        <dbReference type="ChEBI" id="CHEBI:456216"/>
        <dbReference type="EC" id="2.7.1.36"/>
    </reaction>
</comment>
<keyword evidence="4 11" id="KW-0808">Transferase</keyword>
<evidence type="ECO:0000256" key="5">
    <source>
        <dbReference type="ARBA" id="ARBA00022741"/>
    </source>
</evidence>
<dbReference type="Gene3D" id="3.30.230.10">
    <property type="match status" value="1"/>
</dbReference>
<dbReference type="InterPro" id="IPR020568">
    <property type="entry name" value="Ribosomal_Su5_D2-typ_SF"/>
</dbReference>
<evidence type="ECO:0000256" key="6">
    <source>
        <dbReference type="ARBA" id="ARBA00022777"/>
    </source>
</evidence>
<feature type="domain" description="GHMP kinase N-terminal" evidence="12">
    <location>
        <begin position="89"/>
        <end position="173"/>
    </location>
</feature>
<dbReference type="InterPro" id="IPR013750">
    <property type="entry name" value="GHMP_kinase_C_dom"/>
</dbReference>
<dbReference type="PANTHER" id="PTHR43290:SF2">
    <property type="entry name" value="MEVALONATE KINASE"/>
    <property type="match status" value="1"/>
</dbReference>
<evidence type="ECO:0000313" key="14">
    <source>
        <dbReference type="EMBL" id="CAB9507686.1"/>
    </source>
</evidence>
<dbReference type="GO" id="GO:0004496">
    <property type="term" value="F:mevalonate kinase activity"/>
    <property type="evidence" value="ECO:0007669"/>
    <property type="project" value="UniProtKB-EC"/>
</dbReference>
<evidence type="ECO:0000256" key="2">
    <source>
        <dbReference type="ARBA" id="ARBA00022490"/>
    </source>
</evidence>
<evidence type="ECO:0000256" key="11">
    <source>
        <dbReference type="RuleBase" id="RU363087"/>
    </source>
</evidence>
<dbReference type="FunFam" id="3.30.230.10:FF:000127">
    <property type="entry name" value="Mevalonate kinase"/>
    <property type="match status" value="1"/>
</dbReference>
<dbReference type="PANTHER" id="PTHR43290">
    <property type="entry name" value="MEVALONATE KINASE"/>
    <property type="match status" value="1"/>
</dbReference>
<dbReference type="NCBIfam" id="TIGR00549">
    <property type="entry name" value="mevalon_kin"/>
    <property type="match status" value="1"/>
</dbReference>
<feature type="domain" description="GHMP kinase C-terminal" evidence="13">
    <location>
        <begin position="242"/>
        <end position="318"/>
    </location>
</feature>
<keyword evidence="7 11" id="KW-0067">ATP-binding</keyword>
<dbReference type="Proteomes" id="UP001153069">
    <property type="component" value="Unassembled WGS sequence"/>
</dbReference>
<evidence type="ECO:0000256" key="4">
    <source>
        <dbReference type="ARBA" id="ARBA00022679"/>
    </source>
</evidence>
<dbReference type="EC" id="2.7.1.36" evidence="11"/>
<dbReference type="GO" id="GO:0005829">
    <property type="term" value="C:cytosol"/>
    <property type="evidence" value="ECO:0007669"/>
    <property type="project" value="TreeGrafter"/>
</dbReference>
<evidence type="ECO:0000259" key="12">
    <source>
        <dbReference type="Pfam" id="PF00288"/>
    </source>
</evidence>
<keyword evidence="11" id="KW-0753">Steroid metabolism</keyword>
<comment type="caution">
    <text evidence="14">The sequence shown here is derived from an EMBL/GenBank/DDBJ whole genome shotgun (WGS) entry which is preliminary data.</text>
</comment>
<dbReference type="Gene3D" id="3.30.70.890">
    <property type="entry name" value="GHMP kinase, C-terminal domain"/>
    <property type="match status" value="1"/>
</dbReference>
<dbReference type="AlphaFoldDB" id="A0A9N8HAZ6"/>
<dbReference type="PRINTS" id="PR00959">
    <property type="entry name" value="MEVGALKINASE"/>
</dbReference>
<dbReference type="Pfam" id="PF08544">
    <property type="entry name" value="GHMP_kinases_C"/>
    <property type="match status" value="1"/>
</dbReference>
<dbReference type="GO" id="GO:0009507">
    <property type="term" value="C:chloroplast"/>
    <property type="evidence" value="ECO:0007669"/>
    <property type="project" value="UniProtKB-SubCell"/>
</dbReference>
<keyword evidence="11" id="KW-0756">Sterol biosynthesis</keyword>
<keyword evidence="8" id="KW-0460">Magnesium</keyword>
<keyword evidence="15" id="KW-1185">Reference proteome</keyword>
<comment type="similarity">
    <text evidence="11">Belongs to the GHMP kinase family. Mevalonate kinase subfamily.</text>
</comment>
<dbReference type="InterPro" id="IPR006204">
    <property type="entry name" value="GHMP_kinase_N_dom"/>
</dbReference>
<dbReference type="SUPFAM" id="SSF55060">
    <property type="entry name" value="GHMP Kinase, C-terminal domain"/>
    <property type="match status" value="1"/>
</dbReference>
<proteinExistence type="inferred from homology"/>
<reference evidence="14" key="1">
    <citation type="submission" date="2020-06" db="EMBL/GenBank/DDBJ databases">
        <authorList>
            <consortium name="Plant Systems Biology data submission"/>
        </authorList>
    </citation>
    <scope>NUCLEOTIDE SEQUENCE</scope>
    <source>
        <strain evidence="14">D6</strain>
    </source>
</reference>
<keyword evidence="9 11" id="KW-0443">Lipid metabolism</keyword>
<keyword evidence="6 11" id="KW-0418">Kinase</keyword>
<dbReference type="GO" id="GO:0005524">
    <property type="term" value="F:ATP binding"/>
    <property type="evidence" value="ECO:0007669"/>
    <property type="project" value="UniProtKB-KW"/>
</dbReference>
<dbReference type="GO" id="GO:0019287">
    <property type="term" value="P:isopentenyl diphosphate biosynthetic process, mevalonate pathway"/>
    <property type="evidence" value="ECO:0007669"/>
    <property type="project" value="TreeGrafter"/>
</dbReference>
<evidence type="ECO:0000256" key="9">
    <source>
        <dbReference type="ARBA" id="ARBA00023098"/>
    </source>
</evidence>
<evidence type="ECO:0000313" key="15">
    <source>
        <dbReference type="Proteomes" id="UP001153069"/>
    </source>
</evidence>
<organism evidence="14 15">
    <name type="scientific">Seminavis robusta</name>
    <dbReference type="NCBI Taxonomy" id="568900"/>
    <lineage>
        <taxon>Eukaryota</taxon>
        <taxon>Sar</taxon>
        <taxon>Stramenopiles</taxon>
        <taxon>Ochrophyta</taxon>
        <taxon>Bacillariophyta</taxon>
        <taxon>Bacillariophyceae</taxon>
        <taxon>Bacillariophycidae</taxon>
        <taxon>Naviculales</taxon>
        <taxon>Naviculaceae</taxon>
        <taxon>Seminavis</taxon>
    </lineage>
</organism>
<sequence>MTEEHDAKRQRLERIGGDVLSRTKGYGKLILMGEHFVVYKVPALVGAVSCYTDCDAVFTDKPGLEVIDERPAVPNYKVTKKDEADVAIGLVLKHFGIDTTKERGLKLTFGGDLCCASGIGASAAQVVAMARALSIALPKAMTEDEINAAGYEGEKGYHGTPSGIDNTAATFGGVLKFQRTDGDPIFTKKKVSEPIRIVYASTGITSSTTKVVGDVKAKKEADPAWFDDLLKKYVALVEKGEKAIDAGDITELGKLLNENHTLCQELTVSCKELDDLVTAAREAGAVGAKMSGTGRGGLMLALTPTAEIQDKVAAALEKLAPQVWKTTFA</sequence>
<evidence type="ECO:0000256" key="7">
    <source>
        <dbReference type="ARBA" id="ARBA00022840"/>
    </source>
</evidence>
<dbReference type="EMBL" id="CAICTM010000315">
    <property type="protein sequence ID" value="CAB9507686.1"/>
    <property type="molecule type" value="Genomic_DNA"/>
</dbReference>
<keyword evidence="11" id="KW-1207">Sterol metabolism</keyword>
<dbReference type="OrthoDB" id="1652964at2759"/>
<accession>A0A9N8HAZ6</accession>
<evidence type="ECO:0000256" key="3">
    <source>
        <dbReference type="ARBA" id="ARBA00022516"/>
    </source>
</evidence>
<dbReference type="InterPro" id="IPR014721">
    <property type="entry name" value="Ribsml_uS5_D2-typ_fold_subgr"/>
</dbReference>
<gene>
    <name evidence="14" type="ORF">SEMRO_316_G115570.1</name>
</gene>
<comment type="pathway">
    <text evidence="10 11">Isoprenoid biosynthesis; isopentenyl diphosphate biosynthesis via mevalonate pathway; isopentenyl diphosphate from (R)-mevalonate: step 1/3.</text>
</comment>
<keyword evidence="5 11" id="KW-0547">Nucleotide-binding</keyword>
<keyword evidence="2 11" id="KW-0963">Cytoplasm</keyword>
<comment type="subcellular location">
    <subcellularLocation>
        <location evidence="11">Cytoplasm</location>
    </subcellularLocation>
    <subcellularLocation>
        <location evidence="1">Plastid</location>
        <location evidence="1">Chloroplast</location>
    </subcellularLocation>
</comment>
<evidence type="ECO:0000259" key="13">
    <source>
        <dbReference type="Pfam" id="PF08544"/>
    </source>
</evidence>
<dbReference type="InterPro" id="IPR006205">
    <property type="entry name" value="Mev_gal_kin"/>
</dbReference>
<dbReference type="SUPFAM" id="SSF54211">
    <property type="entry name" value="Ribosomal protein S5 domain 2-like"/>
    <property type="match status" value="1"/>
</dbReference>
<dbReference type="Pfam" id="PF00288">
    <property type="entry name" value="GHMP_kinases_N"/>
    <property type="match status" value="1"/>
</dbReference>
<evidence type="ECO:0000256" key="10">
    <source>
        <dbReference type="ARBA" id="ARBA00029438"/>
    </source>
</evidence>
<dbReference type="GO" id="GO:0016126">
    <property type="term" value="P:sterol biosynthetic process"/>
    <property type="evidence" value="ECO:0007669"/>
    <property type="project" value="UniProtKB-KW"/>
</dbReference>
<evidence type="ECO:0000256" key="1">
    <source>
        <dbReference type="ARBA" id="ARBA00004229"/>
    </source>
</evidence>
<dbReference type="FunFam" id="3.30.70.890:FF:000024">
    <property type="entry name" value="Mevalonate kinase"/>
    <property type="match status" value="1"/>
</dbReference>
<keyword evidence="3 11" id="KW-0444">Lipid biosynthesis</keyword>